<protein>
    <submittedName>
        <fullName evidence="2">Chitinase</fullName>
    </submittedName>
</protein>
<comment type="caution">
    <text evidence="2">The sequence shown here is derived from an EMBL/GenBank/DDBJ whole genome shotgun (WGS) entry which is preliminary data.</text>
</comment>
<dbReference type="GO" id="GO:0016998">
    <property type="term" value="P:cell wall macromolecule catabolic process"/>
    <property type="evidence" value="ECO:0007669"/>
    <property type="project" value="InterPro"/>
</dbReference>
<reference evidence="2" key="1">
    <citation type="journal article" date="2014" name="Int. J. Syst. Evol. Microbiol.">
        <title>Complete genome sequence of Corynebacterium casei LMG S-19264T (=DSM 44701T), isolated from a smear-ripened cheese.</title>
        <authorList>
            <consortium name="US DOE Joint Genome Institute (JGI-PGF)"/>
            <person name="Walter F."/>
            <person name="Albersmeier A."/>
            <person name="Kalinowski J."/>
            <person name="Ruckert C."/>
        </authorList>
    </citation>
    <scope>NUCLEOTIDE SEQUENCE</scope>
    <source>
        <strain evidence="2">CGMCC 1.15330</strain>
    </source>
</reference>
<proteinExistence type="predicted"/>
<dbReference type="RefSeq" id="WP_188656651.1">
    <property type="nucleotide sequence ID" value="NZ_BMIH01000001.1"/>
</dbReference>
<dbReference type="AlphaFoldDB" id="A0A916STA2"/>
<dbReference type="Pfam" id="PF00182">
    <property type="entry name" value="Glyco_hydro_19"/>
    <property type="match status" value="1"/>
</dbReference>
<sequence length="199" mass="21695">MNPGAFFAAVRARLGSLNQGQVNGINTLLAAVEGAPLAHAAYMLATAWHETAKTMQPIRERGSKAYFTLMYDVAGERPQTCIAYGNTCAGDGPKYYGRGYVQLTWKANYAKAGNKLGVDLVGNPDLAMNADLAARIMRRGMDEGWFSGKKLSDYLPTSGTATRDQYIAARRIINGTDRADLVEDYAQAFERALRDGGWK</sequence>
<accession>A0A916STA2</accession>
<evidence type="ECO:0000313" key="3">
    <source>
        <dbReference type="Proteomes" id="UP000623067"/>
    </source>
</evidence>
<keyword evidence="3" id="KW-1185">Reference proteome</keyword>
<feature type="domain" description="Glycoside hydrolase family 19 catalytic" evidence="1">
    <location>
        <begin position="43"/>
        <end position="129"/>
    </location>
</feature>
<gene>
    <name evidence="2" type="ORF">GCM10011380_00790</name>
</gene>
<dbReference type="InterPro" id="IPR000726">
    <property type="entry name" value="Glyco_hydro_19_cat"/>
</dbReference>
<organism evidence="2 3">
    <name type="scientific">Sphingomonas metalli</name>
    <dbReference type="NCBI Taxonomy" id="1779358"/>
    <lineage>
        <taxon>Bacteria</taxon>
        <taxon>Pseudomonadati</taxon>
        <taxon>Pseudomonadota</taxon>
        <taxon>Alphaproteobacteria</taxon>
        <taxon>Sphingomonadales</taxon>
        <taxon>Sphingomonadaceae</taxon>
        <taxon>Sphingomonas</taxon>
    </lineage>
</organism>
<dbReference type="InterPro" id="IPR023346">
    <property type="entry name" value="Lysozyme-like_dom_sf"/>
</dbReference>
<dbReference type="EMBL" id="BMIH01000001">
    <property type="protein sequence ID" value="GGB15210.1"/>
    <property type="molecule type" value="Genomic_DNA"/>
</dbReference>
<evidence type="ECO:0000313" key="2">
    <source>
        <dbReference type="EMBL" id="GGB15210.1"/>
    </source>
</evidence>
<evidence type="ECO:0000259" key="1">
    <source>
        <dbReference type="Pfam" id="PF00182"/>
    </source>
</evidence>
<dbReference type="GO" id="GO:0006032">
    <property type="term" value="P:chitin catabolic process"/>
    <property type="evidence" value="ECO:0007669"/>
    <property type="project" value="InterPro"/>
</dbReference>
<dbReference type="GO" id="GO:0004568">
    <property type="term" value="F:chitinase activity"/>
    <property type="evidence" value="ECO:0007669"/>
    <property type="project" value="InterPro"/>
</dbReference>
<dbReference type="Proteomes" id="UP000623067">
    <property type="component" value="Unassembled WGS sequence"/>
</dbReference>
<reference evidence="2" key="2">
    <citation type="submission" date="2020-09" db="EMBL/GenBank/DDBJ databases">
        <authorList>
            <person name="Sun Q."/>
            <person name="Zhou Y."/>
        </authorList>
    </citation>
    <scope>NUCLEOTIDE SEQUENCE</scope>
    <source>
        <strain evidence="2">CGMCC 1.15330</strain>
    </source>
</reference>
<dbReference type="Gene3D" id="1.10.530.10">
    <property type="match status" value="1"/>
</dbReference>
<name>A0A916STA2_9SPHN</name>
<dbReference type="SUPFAM" id="SSF53955">
    <property type="entry name" value="Lysozyme-like"/>
    <property type="match status" value="1"/>
</dbReference>